<proteinExistence type="predicted"/>
<dbReference type="eggNOG" id="COG0654">
    <property type="taxonomic scope" value="Bacteria"/>
</dbReference>
<dbReference type="InterPro" id="IPR050641">
    <property type="entry name" value="RIFMO-like"/>
</dbReference>
<dbReference type="EMBL" id="CP001001">
    <property type="protein sequence ID" value="ACB22314.1"/>
    <property type="molecule type" value="Genomic_DNA"/>
</dbReference>
<dbReference type="Gene3D" id="3.50.50.60">
    <property type="entry name" value="FAD/NAD(P)-binding domain"/>
    <property type="match status" value="1"/>
</dbReference>
<keyword evidence="6" id="KW-0503">Monooxygenase</keyword>
<comment type="cofactor">
    <cofactor evidence="1">
        <name>FAD</name>
        <dbReference type="ChEBI" id="CHEBI:57692"/>
    </cofactor>
</comment>
<keyword evidence="3" id="KW-0274">FAD</keyword>
<feature type="domain" description="FAD-binding" evidence="5">
    <location>
        <begin position="2"/>
        <end position="167"/>
    </location>
</feature>
<keyword evidence="2" id="KW-0285">Flavoprotein</keyword>
<dbReference type="PANTHER" id="PTHR43004:SF19">
    <property type="entry name" value="BINDING MONOOXYGENASE, PUTATIVE (JCVI)-RELATED"/>
    <property type="match status" value="1"/>
</dbReference>
<dbReference type="AlphaFoldDB" id="B1LS66"/>
<dbReference type="HOGENOM" id="CLU_899573_0_0_5"/>
<dbReference type="STRING" id="426355.Mrad2831_0290"/>
<feature type="region of interest" description="Disordered" evidence="4">
    <location>
        <begin position="190"/>
        <end position="251"/>
    </location>
</feature>
<sequence length="309" mass="32683">MADVLIVGAGPVGLTLACELARHGARCRIVDGAAQPSPYCRAIGVTPRTLEVWEDMGLAREMIDAGLWLTGLRTVLYGQPPVDALSPPLDLPYASLGLPQSETERVLTRHLERCGLRVERGLRLTALEQDDAGVRVRLQDDGGAVAEAGFRHVVGCDGAHSTVRRPLADLQVGRSRHGLCRRYRRIARSSLSPRRSRRERPVGSAADDRRSPRPRRRDCPADTDGASYQSRHGSGGRTLAGPASATVPRGSTRLWGSAATAASAGARGETGVPPRCAIAVALGKVGVVPVRCSISSERGDTAASVGGDL</sequence>
<reference evidence="6 7" key="1">
    <citation type="submission" date="2008-03" db="EMBL/GenBank/DDBJ databases">
        <title>Complete sequence of chromosome of Methylobacterium radiotolerans JCM 2831.</title>
        <authorList>
            <consortium name="US DOE Joint Genome Institute"/>
            <person name="Copeland A."/>
            <person name="Lucas S."/>
            <person name="Lapidus A."/>
            <person name="Glavina del Rio T."/>
            <person name="Dalin E."/>
            <person name="Tice H."/>
            <person name="Bruce D."/>
            <person name="Goodwin L."/>
            <person name="Pitluck S."/>
            <person name="Kiss H."/>
            <person name="Brettin T."/>
            <person name="Detter J.C."/>
            <person name="Han C."/>
            <person name="Kuske C.R."/>
            <person name="Schmutz J."/>
            <person name="Larimer F."/>
            <person name="Land M."/>
            <person name="Hauser L."/>
            <person name="Kyrpides N."/>
            <person name="Mikhailova N."/>
            <person name="Marx C.J."/>
            <person name="Richardson P."/>
        </authorList>
    </citation>
    <scope>NUCLEOTIDE SEQUENCE [LARGE SCALE GENOMIC DNA]</scope>
    <source>
        <strain evidence="7">ATCC 27329 / DSM 1819 / JCM 2831 / NBRC 15690 / NCIMB 10815 / 0-1</strain>
    </source>
</reference>
<keyword evidence="6" id="KW-0560">Oxidoreductase</keyword>
<dbReference type="InterPro" id="IPR002938">
    <property type="entry name" value="FAD-bd"/>
</dbReference>
<evidence type="ECO:0000256" key="2">
    <source>
        <dbReference type="ARBA" id="ARBA00022630"/>
    </source>
</evidence>
<evidence type="ECO:0000313" key="6">
    <source>
        <dbReference type="EMBL" id="ACB22314.1"/>
    </source>
</evidence>
<evidence type="ECO:0000259" key="5">
    <source>
        <dbReference type="Pfam" id="PF01494"/>
    </source>
</evidence>
<dbReference type="InterPro" id="IPR036188">
    <property type="entry name" value="FAD/NAD-bd_sf"/>
</dbReference>
<dbReference type="PRINTS" id="PR00420">
    <property type="entry name" value="RNGMNOXGNASE"/>
</dbReference>
<evidence type="ECO:0000256" key="4">
    <source>
        <dbReference type="SAM" id="MobiDB-lite"/>
    </source>
</evidence>
<accession>B1LS66</accession>
<evidence type="ECO:0000256" key="3">
    <source>
        <dbReference type="ARBA" id="ARBA00022827"/>
    </source>
</evidence>
<dbReference type="PANTHER" id="PTHR43004">
    <property type="entry name" value="TRK SYSTEM POTASSIUM UPTAKE PROTEIN"/>
    <property type="match status" value="1"/>
</dbReference>
<dbReference type="GO" id="GO:0016709">
    <property type="term" value="F:oxidoreductase activity, acting on paired donors, with incorporation or reduction of molecular oxygen, NAD(P)H as one donor, and incorporation of one atom of oxygen"/>
    <property type="evidence" value="ECO:0007669"/>
    <property type="project" value="UniProtKB-ARBA"/>
</dbReference>
<evidence type="ECO:0000256" key="1">
    <source>
        <dbReference type="ARBA" id="ARBA00001974"/>
    </source>
</evidence>
<organism evidence="6 7">
    <name type="scientific">Methylobacterium radiotolerans (strain ATCC 27329 / DSM 1819 / JCM 2831 / NBRC 15690 / NCIMB 10815 / 0-1)</name>
    <dbReference type="NCBI Taxonomy" id="426355"/>
    <lineage>
        <taxon>Bacteria</taxon>
        <taxon>Pseudomonadati</taxon>
        <taxon>Pseudomonadota</taxon>
        <taxon>Alphaproteobacteria</taxon>
        <taxon>Hyphomicrobiales</taxon>
        <taxon>Methylobacteriaceae</taxon>
        <taxon>Methylobacterium</taxon>
    </lineage>
</organism>
<dbReference type="GO" id="GO:0071949">
    <property type="term" value="F:FAD binding"/>
    <property type="evidence" value="ECO:0007669"/>
    <property type="project" value="InterPro"/>
</dbReference>
<dbReference type="SUPFAM" id="SSF51905">
    <property type="entry name" value="FAD/NAD(P)-binding domain"/>
    <property type="match status" value="1"/>
</dbReference>
<name>B1LS66_METRJ</name>
<evidence type="ECO:0000313" key="7">
    <source>
        <dbReference type="Proteomes" id="UP000006589"/>
    </source>
</evidence>
<dbReference type="KEGG" id="mrd:Mrad2831_0290"/>
<protein>
    <submittedName>
        <fullName evidence="6">Monooxygenase FAD-binding</fullName>
    </submittedName>
</protein>
<dbReference type="Pfam" id="PF01494">
    <property type="entry name" value="FAD_binding_3"/>
    <property type="match status" value="1"/>
</dbReference>
<dbReference type="Proteomes" id="UP000006589">
    <property type="component" value="Chromosome"/>
</dbReference>
<gene>
    <name evidence="6" type="ordered locus">Mrad2831_0290</name>
</gene>